<evidence type="ECO:0000256" key="4">
    <source>
        <dbReference type="ARBA" id="ARBA00022598"/>
    </source>
</evidence>
<evidence type="ECO:0000256" key="3">
    <source>
        <dbReference type="ARBA" id="ARBA00022490"/>
    </source>
</evidence>
<reference evidence="14" key="1">
    <citation type="submission" date="2020-08" db="EMBL/GenBank/DDBJ databases">
        <title>Genomic Encyclopedia of Type Strains, Phase IV (KMG-V): Genome sequencing to study the core and pangenomes of soil and plant-associated prokaryotes.</title>
        <authorList>
            <person name="Whitman W."/>
        </authorList>
    </citation>
    <scope>NUCLEOTIDE SEQUENCE [LARGE SCALE GENOMIC DNA]</scope>
    <source>
        <strain evidence="14">M8UP27</strain>
    </source>
</reference>
<comment type="similarity">
    <text evidence="10">Belongs to the class-I aminoacyl-tRNA synthetase family. ValS type 1 subfamily.</text>
</comment>
<dbReference type="EC" id="6.1.1.9" evidence="10"/>
<keyword evidence="7 10" id="KW-0648">Protein biosynthesis</keyword>
<dbReference type="Gene3D" id="1.10.287.380">
    <property type="entry name" value="Valyl-tRNA synthetase, C-terminal domain"/>
    <property type="match status" value="1"/>
</dbReference>
<dbReference type="HAMAP" id="MF_02004">
    <property type="entry name" value="Val_tRNA_synth_type1"/>
    <property type="match status" value="1"/>
</dbReference>
<evidence type="ECO:0000259" key="13">
    <source>
        <dbReference type="Pfam" id="PF10458"/>
    </source>
</evidence>
<dbReference type="CDD" id="cd00817">
    <property type="entry name" value="ValRS_core"/>
    <property type="match status" value="1"/>
</dbReference>
<dbReference type="NCBIfam" id="TIGR00422">
    <property type="entry name" value="valS"/>
    <property type="match status" value="1"/>
</dbReference>
<evidence type="ECO:0000256" key="5">
    <source>
        <dbReference type="ARBA" id="ARBA00022741"/>
    </source>
</evidence>
<dbReference type="SUPFAM" id="SSF52374">
    <property type="entry name" value="Nucleotidylyl transferase"/>
    <property type="match status" value="1"/>
</dbReference>
<dbReference type="Proteomes" id="UP000568106">
    <property type="component" value="Unassembled WGS sequence"/>
</dbReference>
<feature type="domain" description="Valyl-tRNA synthetase tRNA-binding arm" evidence="13">
    <location>
        <begin position="934"/>
        <end position="998"/>
    </location>
</feature>
<proteinExistence type="inferred from homology"/>
<accession>A0A7W8MSV3</accession>
<comment type="subunit">
    <text evidence="2 10">Monomer.</text>
</comment>
<comment type="catalytic activity">
    <reaction evidence="9 10">
        <text>tRNA(Val) + L-valine + ATP = L-valyl-tRNA(Val) + AMP + diphosphate</text>
        <dbReference type="Rhea" id="RHEA:10704"/>
        <dbReference type="Rhea" id="RHEA-COMP:9672"/>
        <dbReference type="Rhea" id="RHEA-COMP:9708"/>
        <dbReference type="ChEBI" id="CHEBI:30616"/>
        <dbReference type="ChEBI" id="CHEBI:33019"/>
        <dbReference type="ChEBI" id="CHEBI:57762"/>
        <dbReference type="ChEBI" id="CHEBI:78442"/>
        <dbReference type="ChEBI" id="CHEBI:78537"/>
        <dbReference type="ChEBI" id="CHEBI:456215"/>
        <dbReference type="EC" id="6.1.1.9"/>
    </reaction>
</comment>
<dbReference type="InterPro" id="IPR002300">
    <property type="entry name" value="aa-tRNA-synth_Ia"/>
</dbReference>
<dbReference type="InterPro" id="IPR019499">
    <property type="entry name" value="Val-tRNA_synth_tRNA-bd"/>
</dbReference>
<dbReference type="Gene3D" id="3.90.740.10">
    <property type="entry name" value="Valyl/Leucyl/Isoleucyl-tRNA synthetase, editing domain"/>
    <property type="match status" value="2"/>
</dbReference>
<evidence type="ECO:0000256" key="10">
    <source>
        <dbReference type="HAMAP-Rule" id="MF_02004"/>
    </source>
</evidence>
<dbReference type="AlphaFoldDB" id="A0A7W8MSV3"/>
<evidence type="ECO:0000313" key="15">
    <source>
        <dbReference type="Proteomes" id="UP000568106"/>
    </source>
</evidence>
<dbReference type="PRINTS" id="PR00986">
    <property type="entry name" value="TRNASYNTHVAL"/>
</dbReference>
<dbReference type="GO" id="GO:0006438">
    <property type="term" value="P:valyl-tRNA aminoacylation"/>
    <property type="evidence" value="ECO:0007669"/>
    <property type="project" value="UniProtKB-UniRule"/>
</dbReference>
<dbReference type="EMBL" id="JACHDY010000004">
    <property type="protein sequence ID" value="MBB5318235.1"/>
    <property type="molecule type" value="Genomic_DNA"/>
</dbReference>
<protein>
    <recommendedName>
        <fullName evidence="10">Valine--tRNA ligase</fullName>
        <ecNumber evidence="10">6.1.1.9</ecNumber>
    </recommendedName>
    <alternativeName>
        <fullName evidence="10">Valyl-tRNA synthetase</fullName>
        <shortName evidence="10">ValRS</shortName>
    </alternativeName>
</protein>
<dbReference type="NCBIfam" id="NF004349">
    <property type="entry name" value="PRK05729.1"/>
    <property type="match status" value="1"/>
</dbReference>
<dbReference type="GO" id="GO:0005524">
    <property type="term" value="F:ATP binding"/>
    <property type="evidence" value="ECO:0007669"/>
    <property type="project" value="UniProtKB-UniRule"/>
</dbReference>
<evidence type="ECO:0000256" key="9">
    <source>
        <dbReference type="ARBA" id="ARBA00047552"/>
    </source>
</evidence>
<comment type="function">
    <text evidence="10">Catalyzes the attachment of valine to tRNA(Val). As ValRS can inadvertently accommodate and process structurally similar amino acids such as threonine, to avoid such errors, it has a 'posttransfer' editing activity that hydrolyzes mischarged Thr-tRNA(Val) in a tRNA-dependent manner.</text>
</comment>
<dbReference type="InterPro" id="IPR009080">
    <property type="entry name" value="tRNAsynth_Ia_anticodon-bd"/>
</dbReference>
<dbReference type="PROSITE" id="PS00178">
    <property type="entry name" value="AA_TRNA_LIGASE_I"/>
    <property type="match status" value="1"/>
</dbReference>
<dbReference type="Gene3D" id="3.40.50.620">
    <property type="entry name" value="HUPs"/>
    <property type="match status" value="2"/>
</dbReference>
<keyword evidence="4 10" id="KW-0436">Ligase</keyword>
<dbReference type="InterPro" id="IPR014729">
    <property type="entry name" value="Rossmann-like_a/b/a_fold"/>
</dbReference>
<dbReference type="CDD" id="cd07962">
    <property type="entry name" value="Anticodon_Ia_Val"/>
    <property type="match status" value="1"/>
</dbReference>
<keyword evidence="15" id="KW-1185">Reference proteome</keyword>
<evidence type="ECO:0000256" key="7">
    <source>
        <dbReference type="ARBA" id="ARBA00022917"/>
    </source>
</evidence>
<sequence>MTNRFLTHEPATAYQRLTPVDATLKTPMSQELPKAYDPSVIEQRWAEYWVKEHLFDVPTPETTHAAKKKFTILLPPPNVTGRLHMGHMLNQAEMDILTRWHRMRGETALWVPGTDHAGIATQMMVERQLKEEGKTRQELGRAAFVKKVWTWRDIYGGAILDQMKRLGASVDWSREYFTMDDRLSPAVNEAFVRLYEQGLIYRGAYIVNWDPSIQTAVSDLEVEHEERVGKIYHIRYPLADGSGSIVIATTRPETMLGDVAVAVNPTDERYLALQGKLVRLPLSGINNAPDREIPILADDWAKPEFGTGAVKVTPAHDANDFAIGQRHNLPNLTILDETAHVLLPGSPYHGLDRYVAREKIVADLEALGLLVEIKEHTNSIGISQRTGVVIEPRLSQQWFLAVNKTPNTGGDSIAAKAIAAVDKGHIKFTPDQYRKTYDEWMKNIYDWCISRQLWWGHRIPAWYCKACSAITVARTTPTHCTTCNSTDLVQETDVLDTWFSSGLLPFTVFGWPNPNADTGMPDLTPDLATFYPTDLLVTGFDILFFWVARMVMLGTHFMLDVPMPDGSNRTLADAVPFREVYIHGLVRDANREKMSKTKGNVINPIDIIERFGTDAVRFTLASMASPGTDIAFSEARTEGYRAFANKIWNAARFLFMNVDRAREAGYNMTMRDSGVVPSLPDDTPLETRWIFSRLSAVSAEVDRALADYRFDEAANAIYQFFWGEFCDWYLELAKLRLNFGVPPEAVIPSETMNHEAVILSEAKNPEEANASPSAKELSATETNPVTALTLASLVGVFESALRLLSPFMPFLTEEIWHALYEGKPPAKSIALTRYPQATDFPADPVAESAMKTLQELIVTVRGLRKELGVPEKEATPITIHAGNRVLALADANADVLAKMSRVQAVEFASEPFTASNARSTAEFDVAIIYERQIDVAAERERLTKDLAKYEKGLASADKQLNNETFMSKAPAHIVDGLRKQHAETKVLHDKTKAALDSLPSA</sequence>
<dbReference type="InterPro" id="IPR002303">
    <property type="entry name" value="Valyl-tRNA_ligase"/>
</dbReference>
<feature type="short sequence motif" description="'KMSKS' region" evidence="10">
    <location>
        <begin position="593"/>
        <end position="597"/>
    </location>
</feature>
<dbReference type="Pfam" id="PF00133">
    <property type="entry name" value="tRNA-synt_1"/>
    <property type="match status" value="1"/>
</dbReference>
<evidence type="ECO:0000259" key="12">
    <source>
        <dbReference type="Pfam" id="PF08264"/>
    </source>
</evidence>
<evidence type="ECO:0000313" key="14">
    <source>
        <dbReference type="EMBL" id="MBB5318235.1"/>
    </source>
</evidence>
<dbReference type="SUPFAM" id="SSF46589">
    <property type="entry name" value="tRNA-binding arm"/>
    <property type="match status" value="1"/>
</dbReference>
<dbReference type="InterPro" id="IPR033705">
    <property type="entry name" value="Anticodon_Ia_Val"/>
</dbReference>
<comment type="domain">
    <text evidence="10">ValRS has two distinct active sites: one for aminoacylation and one for editing. The misactivated threonine is translocated from the active site to the editing site.</text>
</comment>
<dbReference type="PANTHER" id="PTHR11946:SF93">
    <property type="entry name" value="VALINE--TRNA LIGASE, CHLOROPLASTIC_MITOCHONDRIAL 2"/>
    <property type="match status" value="1"/>
</dbReference>
<keyword evidence="5 10" id="KW-0547">Nucleotide-binding</keyword>
<feature type="domain" description="Methionyl/Valyl/Leucyl/Isoleucyl-tRNA synthetase anticodon-binding" evidence="12">
    <location>
        <begin position="789"/>
        <end position="877"/>
    </location>
</feature>
<dbReference type="GO" id="GO:0005829">
    <property type="term" value="C:cytosol"/>
    <property type="evidence" value="ECO:0007669"/>
    <property type="project" value="TreeGrafter"/>
</dbReference>
<keyword evidence="10" id="KW-0175">Coiled coil</keyword>
<organism evidence="14 15">
    <name type="scientific">Tunturiibacter empetritectus</name>
    <dbReference type="NCBI Taxonomy" id="3069691"/>
    <lineage>
        <taxon>Bacteria</taxon>
        <taxon>Pseudomonadati</taxon>
        <taxon>Acidobacteriota</taxon>
        <taxon>Terriglobia</taxon>
        <taxon>Terriglobales</taxon>
        <taxon>Acidobacteriaceae</taxon>
        <taxon>Tunturiibacter</taxon>
    </lineage>
</organism>
<dbReference type="InterPro" id="IPR010978">
    <property type="entry name" value="tRNA-bd_arm"/>
</dbReference>
<dbReference type="FunFam" id="3.40.50.620:FF:000032">
    <property type="entry name" value="Valine--tRNA ligase"/>
    <property type="match status" value="1"/>
</dbReference>
<dbReference type="SUPFAM" id="SSF50677">
    <property type="entry name" value="ValRS/IleRS/LeuRS editing domain"/>
    <property type="match status" value="1"/>
</dbReference>
<evidence type="ECO:0000256" key="6">
    <source>
        <dbReference type="ARBA" id="ARBA00022840"/>
    </source>
</evidence>
<comment type="subcellular location">
    <subcellularLocation>
        <location evidence="1 10">Cytoplasm</location>
    </subcellularLocation>
</comment>
<dbReference type="InterPro" id="IPR037118">
    <property type="entry name" value="Val-tRNA_synth_C_sf"/>
</dbReference>
<dbReference type="InterPro" id="IPR013155">
    <property type="entry name" value="M/V/L/I-tRNA-synth_anticd-bd"/>
</dbReference>
<feature type="domain" description="Aminoacyl-tRNA synthetase class Ia" evidence="11">
    <location>
        <begin position="45"/>
        <end position="632"/>
    </location>
</feature>
<keyword evidence="8 10" id="KW-0030">Aminoacyl-tRNA synthetase</keyword>
<evidence type="ECO:0000256" key="2">
    <source>
        <dbReference type="ARBA" id="ARBA00011245"/>
    </source>
</evidence>
<feature type="short sequence motif" description="'HIGH' region" evidence="10">
    <location>
        <begin position="77"/>
        <end position="87"/>
    </location>
</feature>
<evidence type="ECO:0000256" key="1">
    <source>
        <dbReference type="ARBA" id="ARBA00004496"/>
    </source>
</evidence>
<dbReference type="Gene3D" id="1.10.730.10">
    <property type="entry name" value="Isoleucyl-tRNA Synthetase, Domain 1"/>
    <property type="match status" value="1"/>
</dbReference>
<dbReference type="InterPro" id="IPR001412">
    <property type="entry name" value="aa-tRNA-synth_I_CS"/>
</dbReference>
<dbReference type="GO" id="GO:0004832">
    <property type="term" value="F:valine-tRNA ligase activity"/>
    <property type="evidence" value="ECO:0007669"/>
    <property type="project" value="UniProtKB-UniRule"/>
</dbReference>
<evidence type="ECO:0000256" key="8">
    <source>
        <dbReference type="ARBA" id="ARBA00023146"/>
    </source>
</evidence>
<dbReference type="GO" id="GO:0002161">
    <property type="term" value="F:aminoacyl-tRNA deacylase activity"/>
    <property type="evidence" value="ECO:0007669"/>
    <property type="project" value="InterPro"/>
</dbReference>
<feature type="binding site" evidence="10">
    <location>
        <position position="596"/>
    </location>
    <ligand>
        <name>ATP</name>
        <dbReference type="ChEBI" id="CHEBI:30616"/>
    </ligand>
</feature>
<evidence type="ECO:0000259" key="11">
    <source>
        <dbReference type="Pfam" id="PF00133"/>
    </source>
</evidence>
<keyword evidence="6 10" id="KW-0067">ATP-binding</keyword>
<feature type="domain" description="Methionyl/Valyl/Leucyl/Isoleucyl-tRNA synthetase anticodon-binding" evidence="12">
    <location>
        <begin position="688"/>
        <end position="738"/>
    </location>
</feature>
<comment type="caution">
    <text evidence="14">The sequence shown here is derived from an EMBL/GenBank/DDBJ whole genome shotgun (WGS) entry which is preliminary data.</text>
</comment>
<dbReference type="Pfam" id="PF10458">
    <property type="entry name" value="Val_tRNA-synt_C"/>
    <property type="match status" value="1"/>
</dbReference>
<gene>
    <name evidence="10" type="primary">valS</name>
    <name evidence="14" type="ORF">HDF09_002932</name>
</gene>
<comment type="domain">
    <text evidence="10">The C-terminal coiled-coil domain is crucial for aminoacylation activity.</text>
</comment>
<dbReference type="Pfam" id="PF08264">
    <property type="entry name" value="Anticodon_1"/>
    <property type="match status" value="2"/>
</dbReference>
<dbReference type="InterPro" id="IPR009008">
    <property type="entry name" value="Val/Leu/Ile-tRNA-synth_edit"/>
</dbReference>
<dbReference type="SUPFAM" id="SSF47323">
    <property type="entry name" value="Anticodon-binding domain of a subclass of class I aminoacyl-tRNA synthetases"/>
    <property type="match status" value="1"/>
</dbReference>
<name>A0A7W8MSV3_9BACT</name>
<dbReference type="PANTHER" id="PTHR11946">
    <property type="entry name" value="VALYL-TRNA SYNTHETASES"/>
    <property type="match status" value="1"/>
</dbReference>
<keyword evidence="3 10" id="KW-0963">Cytoplasm</keyword>